<evidence type="ECO:0000313" key="4">
    <source>
        <dbReference type="Proteomes" id="UP000076335"/>
    </source>
</evidence>
<dbReference type="PANTHER" id="PTHR30273">
    <property type="entry name" value="PERIPLASMIC SIGNAL SENSOR AND SIGMA FACTOR ACTIVATOR FECR-RELATED"/>
    <property type="match status" value="1"/>
</dbReference>
<dbReference type="InterPro" id="IPR006860">
    <property type="entry name" value="FecR"/>
</dbReference>
<dbReference type="Pfam" id="PF16220">
    <property type="entry name" value="DUF4880"/>
    <property type="match status" value="1"/>
</dbReference>
<protein>
    <submittedName>
        <fullName evidence="3">Iron dicitrate transport regulator FecR</fullName>
    </submittedName>
</protein>
<proteinExistence type="predicted"/>
<feature type="domain" description="FecR protein" evidence="1">
    <location>
        <begin position="104"/>
        <end position="188"/>
    </location>
</feature>
<dbReference type="AlphaFoldDB" id="A0A154L8H2"/>
<evidence type="ECO:0000313" key="3">
    <source>
        <dbReference type="EMBL" id="KZB67017.1"/>
    </source>
</evidence>
<accession>A0A154L8H2</accession>
<sequence>MAMTGENHAANLPDTVSEQAIYWFALLLDGSETEEDRRAFARWLDADPAHLEAFGDIERLWSGSTSLNLSTDNKVGRRAFMTGTAAAVVIGAGWVFAPHHPFAVIRTATGERHRFSLPGDVEAELASDTVMSYVARDGVNGVELHRGEAWFNHLATGSDFFVAAASGTSWSRGGRLDVAAYDGDVTVIAEQNPLIVRLGSAQTQLAAGNAVRYGDLQIGRPYEVDISTELAWRNGQLVFMGQPLGEVVRVLQRWQNGKIMIIGEELKSRPVTLVVDLERSKDVLPVLASVLSISVHRFTDYLTVIRAV</sequence>
<dbReference type="PANTHER" id="PTHR30273:SF2">
    <property type="entry name" value="PROTEIN FECR"/>
    <property type="match status" value="1"/>
</dbReference>
<dbReference type="PIRSF" id="PIRSF018266">
    <property type="entry name" value="FecR"/>
    <property type="match status" value="1"/>
</dbReference>
<dbReference type="EMBL" id="LPVY01000005">
    <property type="protein sequence ID" value="KZB67017.1"/>
    <property type="molecule type" value="Genomic_DNA"/>
</dbReference>
<dbReference type="InterPro" id="IPR012373">
    <property type="entry name" value="Ferrdict_sens_TM"/>
</dbReference>
<dbReference type="Gene3D" id="3.55.50.30">
    <property type="match status" value="1"/>
</dbReference>
<feature type="domain" description="FecR N-terminal" evidence="2">
    <location>
        <begin position="18"/>
        <end position="60"/>
    </location>
</feature>
<dbReference type="Proteomes" id="UP000076335">
    <property type="component" value="Unassembled WGS sequence"/>
</dbReference>
<reference evidence="3 4" key="1">
    <citation type="submission" date="2015-12" db="EMBL/GenBank/DDBJ databases">
        <title>Genome sequence of Thalassospira lucentensis MCCC 1A02072.</title>
        <authorList>
            <person name="Lu L."/>
            <person name="Lai Q."/>
            <person name="Shao Z."/>
            <person name="Qian P."/>
        </authorList>
    </citation>
    <scope>NUCLEOTIDE SEQUENCE [LARGE SCALE GENOMIC DNA]</scope>
    <source>
        <strain evidence="3 4">MCCC 1A02072</strain>
    </source>
</reference>
<dbReference type="Pfam" id="PF04773">
    <property type="entry name" value="FecR"/>
    <property type="match status" value="1"/>
</dbReference>
<comment type="caution">
    <text evidence="3">The sequence shown here is derived from an EMBL/GenBank/DDBJ whole genome shotgun (WGS) entry which is preliminary data.</text>
</comment>
<dbReference type="RefSeq" id="WP_062950515.1">
    <property type="nucleotide sequence ID" value="NZ_LPVY01000005.1"/>
</dbReference>
<dbReference type="OrthoDB" id="9798846at2"/>
<dbReference type="Gene3D" id="2.60.120.1440">
    <property type="match status" value="1"/>
</dbReference>
<evidence type="ECO:0000259" key="1">
    <source>
        <dbReference type="Pfam" id="PF04773"/>
    </source>
</evidence>
<dbReference type="InterPro" id="IPR032623">
    <property type="entry name" value="FecR_N"/>
</dbReference>
<gene>
    <name evidence="3" type="ORF">AUP42_14165</name>
</gene>
<evidence type="ECO:0000259" key="2">
    <source>
        <dbReference type="Pfam" id="PF16220"/>
    </source>
</evidence>
<name>A0A154L8H2_9PROT</name>
<dbReference type="GO" id="GO:0016989">
    <property type="term" value="F:sigma factor antagonist activity"/>
    <property type="evidence" value="ECO:0007669"/>
    <property type="project" value="TreeGrafter"/>
</dbReference>
<organism evidence="3 4">
    <name type="scientific">Thalassospira lucentensis</name>
    <dbReference type="NCBI Taxonomy" id="168935"/>
    <lineage>
        <taxon>Bacteria</taxon>
        <taxon>Pseudomonadati</taxon>
        <taxon>Pseudomonadota</taxon>
        <taxon>Alphaproteobacteria</taxon>
        <taxon>Rhodospirillales</taxon>
        <taxon>Thalassospiraceae</taxon>
        <taxon>Thalassospira</taxon>
    </lineage>
</organism>